<sequence>MSMPDLPAGSGAAPLSREQRVIDAAAALRAVAAAVQAATALGVQVNVAVVDTAGVLAAFVRMTGAPLHSADIAIDKAYTATSFGLPTSQWHAVLQQHSPAVREGLVLRPRFVAFGGGLPIVEGGMRIGAIGVSGGSEAQDEAIAVAGLQALGLAPSGA</sequence>
<dbReference type="Pfam" id="PF03928">
    <property type="entry name" value="HbpS-like"/>
    <property type="match status" value="1"/>
</dbReference>
<dbReference type="PANTHER" id="PTHR34309">
    <property type="entry name" value="SLR1406 PROTEIN"/>
    <property type="match status" value="1"/>
</dbReference>
<dbReference type="Proteomes" id="UP000029567">
    <property type="component" value="Unassembled WGS sequence"/>
</dbReference>
<dbReference type="PANTHER" id="PTHR34309:SF1">
    <property type="entry name" value="PROTEIN GLCG"/>
    <property type="match status" value="1"/>
</dbReference>
<dbReference type="Gene3D" id="3.30.450.150">
    <property type="entry name" value="Haem-degrading domain"/>
    <property type="match status" value="1"/>
</dbReference>
<name>A0A0E3BB03_9BURK</name>
<dbReference type="InterPro" id="IPR052517">
    <property type="entry name" value="GlcG_carb_metab_protein"/>
</dbReference>
<organism evidence="1 2">
    <name type="scientific">Comamonas thiooxydans</name>
    <dbReference type="NCBI Taxonomy" id="363952"/>
    <lineage>
        <taxon>Bacteria</taxon>
        <taxon>Pseudomonadati</taxon>
        <taxon>Pseudomonadota</taxon>
        <taxon>Betaproteobacteria</taxon>
        <taxon>Burkholderiales</taxon>
        <taxon>Comamonadaceae</taxon>
        <taxon>Comamonas</taxon>
    </lineage>
</organism>
<dbReference type="InterPro" id="IPR038084">
    <property type="entry name" value="PduO/GlcC-like_sf"/>
</dbReference>
<reference evidence="1 2" key="1">
    <citation type="submission" date="2013-09" db="EMBL/GenBank/DDBJ databases">
        <title>High correlation between genotypes and phenotypes of environmental bacteria Comamonas testosteroni strains.</title>
        <authorList>
            <person name="Liu L."/>
            <person name="Zhu W."/>
            <person name="Xia X."/>
            <person name="Xu B."/>
            <person name="Luo M."/>
            <person name="Wang G."/>
        </authorList>
    </citation>
    <scope>NUCLEOTIDE SEQUENCE [LARGE SCALE GENOMIC DNA]</scope>
    <source>
        <strain evidence="1 2">JL14</strain>
    </source>
</reference>
<evidence type="ECO:0000313" key="1">
    <source>
        <dbReference type="EMBL" id="KGG85665.1"/>
    </source>
</evidence>
<protein>
    <submittedName>
        <fullName evidence="1">NahX</fullName>
    </submittedName>
</protein>
<accession>A0A0E3BB03</accession>
<dbReference type="EMBL" id="AWTN01000117">
    <property type="protein sequence ID" value="KGG85665.1"/>
    <property type="molecule type" value="Genomic_DNA"/>
</dbReference>
<proteinExistence type="predicted"/>
<dbReference type="SUPFAM" id="SSF143744">
    <property type="entry name" value="GlcG-like"/>
    <property type="match status" value="1"/>
</dbReference>
<gene>
    <name evidence="1" type="ORF">P245_22530</name>
</gene>
<dbReference type="InterPro" id="IPR005624">
    <property type="entry name" value="PduO/GlcC-like"/>
</dbReference>
<dbReference type="AlphaFoldDB" id="A0A0E3BB03"/>
<evidence type="ECO:0000313" key="2">
    <source>
        <dbReference type="Proteomes" id="UP000029567"/>
    </source>
</evidence>
<comment type="caution">
    <text evidence="1">The sequence shown here is derived from an EMBL/GenBank/DDBJ whole genome shotgun (WGS) entry which is preliminary data.</text>
</comment>